<evidence type="ECO:0000256" key="4">
    <source>
        <dbReference type="PROSITE-ProRule" id="PRU00192"/>
    </source>
</evidence>
<comment type="subcellular location">
    <subcellularLocation>
        <location evidence="1">Cytoplasm</location>
    </subcellularLocation>
</comment>
<evidence type="ECO:0000313" key="7">
    <source>
        <dbReference type="EMBL" id="KZV85674.1"/>
    </source>
</evidence>
<keyword evidence="8" id="KW-1185">Reference proteome</keyword>
<dbReference type="PRINTS" id="PR00499">
    <property type="entry name" value="P67PHOX"/>
</dbReference>
<feature type="domain" description="SH3" evidence="6">
    <location>
        <begin position="270"/>
        <end position="327"/>
    </location>
</feature>
<dbReference type="EMBL" id="KV426180">
    <property type="protein sequence ID" value="KZV85674.1"/>
    <property type="molecule type" value="Genomic_DNA"/>
</dbReference>
<gene>
    <name evidence="7" type="ORF">EXIGLDRAFT_681655</name>
</gene>
<dbReference type="PRINTS" id="PR00452">
    <property type="entry name" value="SH3DOMAIN"/>
</dbReference>
<dbReference type="InterPro" id="IPR001452">
    <property type="entry name" value="SH3_domain"/>
</dbReference>
<dbReference type="Pfam" id="PF00018">
    <property type="entry name" value="SH3_1"/>
    <property type="match status" value="1"/>
</dbReference>
<accession>A0A165DYM6</accession>
<reference evidence="7 8" key="1">
    <citation type="journal article" date="2016" name="Mol. Biol. Evol.">
        <title>Comparative Genomics of Early-Diverging Mushroom-Forming Fungi Provides Insights into the Origins of Lignocellulose Decay Capabilities.</title>
        <authorList>
            <person name="Nagy L.G."/>
            <person name="Riley R."/>
            <person name="Tritt A."/>
            <person name="Adam C."/>
            <person name="Daum C."/>
            <person name="Floudas D."/>
            <person name="Sun H."/>
            <person name="Yadav J.S."/>
            <person name="Pangilinan J."/>
            <person name="Larsson K.H."/>
            <person name="Matsuura K."/>
            <person name="Barry K."/>
            <person name="Labutti K."/>
            <person name="Kuo R."/>
            <person name="Ohm R.A."/>
            <person name="Bhattacharya S.S."/>
            <person name="Shirouzu T."/>
            <person name="Yoshinaga Y."/>
            <person name="Martin F.M."/>
            <person name="Grigoriev I.V."/>
            <person name="Hibbett D.S."/>
        </authorList>
    </citation>
    <scope>NUCLEOTIDE SEQUENCE [LARGE SCALE GENOMIC DNA]</scope>
    <source>
        <strain evidence="7 8">HHB12029</strain>
    </source>
</reference>
<evidence type="ECO:0000256" key="5">
    <source>
        <dbReference type="SAM" id="MobiDB-lite"/>
    </source>
</evidence>
<dbReference type="InterPro" id="IPR046982">
    <property type="entry name" value="BIN3/RVS161-like"/>
</dbReference>
<feature type="compositionally biased region" description="Pro residues" evidence="5">
    <location>
        <begin position="150"/>
        <end position="161"/>
    </location>
</feature>
<dbReference type="Gene3D" id="2.30.30.40">
    <property type="entry name" value="SH3 Domains"/>
    <property type="match status" value="1"/>
</dbReference>
<dbReference type="InterPro" id="IPR036028">
    <property type="entry name" value="SH3-like_dom_sf"/>
</dbReference>
<evidence type="ECO:0000256" key="3">
    <source>
        <dbReference type="ARBA" id="ARBA00022490"/>
    </source>
</evidence>
<protein>
    <recommendedName>
        <fullName evidence="6">SH3 domain-containing protein</fullName>
    </recommendedName>
</protein>
<dbReference type="PROSITE" id="PS50002">
    <property type="entry name" value="SH3"/>
    <property type="match status" value="1"/>
</dbReference>
<dbReference type="PANTHER" id="PTHR47174:SF3">
    <property type="entry name" value="BRIDGING INTEGRATOR 3"/>
    <property type="match status" value="1"/>
</dbReference>
<dbReference type="Proteomes" id="UP000077266">
    <property type="component" value="Unassembled WGS sequence"/>
</dbReference>
<keyword evidence="3" id="KW-0963">Cytoplasm</keyword>
<feature type="compositionally biased region" description="Low complexity" evidence="5">
    <location>
        <begin position="233"/>
        <end position="250"/>
    </location>
</feature>
<dbReference type="AlphaFoldDB" id="A0A165DYM6"/>
<organism evidence="7 8">
    <name type="scientific">Exidia glandulosa HHB12029</name>
    <dbReference type="NCBI Taxonomy" id="1314781"/>
    <lineage>
        <taxon>Eukaryota</taxon>
        <taxon>Fungi</taxon>
        <taxon>Dikarya</taxon>
        <taxon>Basidiomycota</taxon>
        <taxon>Agaricomycotina</taxon>
        <taxon>Agaricomycetes</taxon>
        <taxon>Auriculariales</taxon>
        <taxon>Exidiaceae</taxon>
        <taxon>Exidia</taxon>
    </lineage>
</organism>
<dbReference type="GO" id="GO:0015629">
    <property type="term" value="C:actin cytoskeleton"/>
    <property type="evidence" value="ECO:0007669"/>
    <property type="project" value="TreeGrafter"/>
</dbReference>
<evidence type="ECO:0000259" key="6">
    <source>
        <dbReference type="PROSITE" id="PS50002"/>
    </source>
</evidence>
<sequence>MVFANLDEHEKHAFFGLLDEYFESRPHILSGGEGGVGMSREQATAVASAGANVFGRAMAANPRATSNAISAGFQRAGMAAPPTPVNASSHDDDEGDSQPRASVASIRAAFSASGLKPPVPGGGAPKPPPPAPPRRGPSSTTNEDDDDSQGPPPPPSRPPFNPRTSKPAGLVTEKKISDLSTSSGADFMRSVRNGSANKNKGTVTPPIPGALQPPKSEYGPPPMRRAPSSTSINSRANSNPSPPASVRSVSGGARKIPPVPKTPIHAEPEEEEEWGEVLYDYNSGESTDLVIEAGDRVLIVEHSSEEWWKGELNGKTGLFPSSYVRIL</sequence>
<dbReference type="OrthoDB" id="10255128at2759"/>
<feature type="compositionally biased region" description="Polar residues" evidence="5">
    <location>
        <begin position="192"/>
        <end position="202"/>
    </location>
</feature>
<dbReference type="PANTHER" id="PTHR47174">
    <property type="entry name" value="BRIDGING INTEGRATOR 3"/>
    <property type="match status" value="1"/>
</dbReference>
<dbReference type="GO" id="GO:0006897">
    <property type="term" value="P:endocytosis"/>
    <property type="evidence" value="ECO:0007669"/>
    <property type="project" value="InterPro"/>
</dbReference>
<dbReference type="CDD" id="cd00174">
    <property type="entry name" value="SH3"/>
    <property type="match status" value="1"/>
</dbReference>
<feature type="compositionally biased region" description="Pro residues" evidence="5">
    <location>
        <begin position="117"/>
        <end position="135"/>
    </location>
</feature>
<evidence type="ECO:0000256" key="2">
    <source>
        <dbReference type="ARBA" id="ARBA00022443"/>
    </source>
</evidence>
<feature type="region of interest" description="Disordered" evidence="5">
    <location>
        <begin position="77"/>
        <end position="272"/>
    </location>
</feature>
<keyword evidence="2 4" id="KW-0728">SH3 domain</keyword>
<name>A0A165DYM6_EXIGL</name>
<dbReference type="SMART" id="SM00326">
    <property type="entry name" value="SH3"/>
    <property type="match status" value="1"/>
</dbReference>
<evidence type="ECO:0000256" key="1">
    <source>
        <dbReference type="ARBA" id="ARBA00004496"/>
    </source>
</evidence>
<dbReference type="SUPFAM" id="SSF50044">
    <property type="entry name" value="SH3-domain"/>
    <property type="match status" value="1"/>
</dbReference>
<dbReference type="GO" id="GO:0005737">
    <property type="term" value="C:cytoplasm"/>
    <property type="evidence" value="ECO:0007669"/>
    <property type="project" value="UniProtKB-SubCell"/>
</dbReference>
<evidence type="ECO:0000313" key="8">
    <source>
        <dbReference type="Proteomes" id="UP000077266"/>
    </source>
</evidence>
<proteinExistence type="predicted"/>
<dbReference type="InParanoid" id="A0A165DYM6"/>
<dbReference type="GO" id="GO:0097320">
    <property type="term" value="P:plasma membrane tubulation"/>
    <property type="evidence" value="ECO:0007669"/>
    <property type="project" value="TreeGrafter"/>
</dbReference>
<dbReference type="STRING" id="1314781.A0A165DYM6"/>
<dbReference type="GO" id="GO:0051666">
    <property type="term" value="P:actin cortical patch localization"/>
    <property type="evidence" value="ECO:0007669"/>
    <property type="project" value="InterPro"/>
</dbReference>
<dbReference type="GO" id="GO:0008289">
    <property type="term" value="F:lipid binding"/>
    <property type="evidence" value="ECO:0007669"/>
    <property type="project" value="TreeGrafter"/>
</dbReference>